<sequence>MIVEKFGSLKPHIQINTNMLQILSRKIWEGEQMPLTDWKEGHLTNTPMKDLRCENYRGITLLLVPGKVFNSVAEPDERFEEDLDFTDDLTLQSHTHEQMQVKRTSVAAATASVGLNISKGKTKILKFNTENNQPNHIRWRNSGRGADFHVPGGSASSMDKDDPMKT</sequence>
<reference evidence="1 2" key="1">
    <citation type="submission" date="2018-11" db="EMBL/GenBank/DDBJ databases">
        <authorList>
            <consortium name="Pathogen Informatics"/>
        </authorList>
    </citation>
    <scope>NUCLEOTIDE SEQUENCE [LARGE SCALE GENOMIC DNA]</scope>
    <source>
        <strain>Denwood</strain>
        <strain evidence="2">Zambia</strain>
    </source>
</reference>
<dbReference type="Proteomes" id="UP000269396">
    <property type="component" value="Unassembled WGS sequence"/>
</dbReference>
<evidence type="ECO:0000313" key="2">
    <source>
        <dbReference type="Proteomes" id="UP000269396"/>
    </source>
</evidence>
<accession>A0A183P3N2</accession>
<evidence type="ECO:0000313" key="1">
    <source>
        <dbReference type="EMBL" id="VDP47455.1"/>
    </source>
</evidence>
<organism evidence="1 2">
    <name type="scientific">Schistosoma mattheei</name>
    <dbReference type="NCBI Taxonomy" id="31246"/>
    <lineage>
        <taxon>Eukaryota</taxon>
        <taxon>Metazoa</taxon>
        <taxon>Spiralia</taxon>
        <taxon>Lophotrochozoa</taxon>
        <taxon>Platyhelminthes</taxon>
        <taxon>Trematoda</taxon>
        <taxon>Digenea</taxon>
        <taxon>Strigeidida</taxon>
        <taxon>Schistosomatoidea</taxon>
        <taxon>Schistosomatidae</taxon>
        <taxon>Schistosoma</taxon>
    </lineage>
</organism>
<proteinExistence type="predicted"/>
<dbReference type="EMBL" id="UZAL01029328">
    <property type="protein sequence ID" value="VDP47455.1"/>
    <property type="molecule type" value="Genomic_DNA"/>
</dbReference>
<name>A0A183P3N2_9TREM</name>
<protein>
    <submittedName>
        <fullName evidence="1">Uncharacterized protein</fullName>
    </submittedName>
</protein>
<keyword evidence="2" id="KW-1185">Reference proteome</keyword>
<gene>
    <name evidence="1" type="ORF">SMTD_LOCUS8968</name>
</gene>
<dbReference type="AlphaFoldDB" id="A0A183P3N2"/>